<dbReference type="Proteomes" id="UP000447833">
    <property type="component" value="Unassembled WGS sequence"/>
</dbReference>
<reference evidence="1 2" key="1">
    <citation type="submission" date="2019-11" db="EMBL/GenBank/DDBJ databases">
        <title>Genome sequences of 17 halophilic strains isolated from different environments.</title>
        <authorList>
            <person name="Furrow R.E."/>
        </authorList>
    </citation>
    <scope>NUCLEOTIDE SEQUENCE [LARGE SCALE GENOMIC DNA]</scope>
    <source>
        <strain evidence="1 2">22506_14_FS</strain>
    </source>
</reference>
<dbReference type="EMBL" id="WMEY01000009">
    <property type="protein sequence ID" value="MYL65680.1"/>
    <property type="molecule type" value="Genomic_DNA"/>
</dbReference>
<dbReference type="AlphaFoldDB" id="A0A845F4F3"/>
<proteinExistence type="predicted"/>
<evidence type="ECO:0000313" key="1">
    <source>
        <dbReference type="EMBL" id="MYL65680.1"/>
    </source>
</evidence>
<organism evidence="1 2">
    <name type="scientific">Guptibacillus hwajinpoensis</name>
    <dbReference type="NCBI Taxonomy" id="208199"/>
    <lineage>
        <taxon>Bacteria</taxon>
        <taxon>Bacillati</taxon>
        <taxon>Bacillota</taxon>
        <taxon>Bacilli</taxon>
        <taxon>Bacillales</taxon>
        <taxon>Guptibacillaceae</taxon>
        <taxon>Guptibacillus</taxon>
    </lineage>
</organism>
<comment type="caution">
    <text evidence="1">The sequence shown here is derived from an EMBL/GenBank/DDBJ whole genome shotgun (WGS) entry which is preliminary data.</text>
</comment>
<accession>A0A845F4F3</accession>
<name>A0A845F4F3_9BACL</name>
<keyword evidence="1" id="KW-0946">Virion</keyword>
<protein>
    <submittedName>
        <fullName evidence="1">Spore coat protein</fullName>
    </submittedName>
</protein>
<keyword evidence="1" id="KW-0167">Capsid protein</keyword>
<evidence type="ECO:0000313" key="2">
    <source>
        <dbReference type="Proteomes" id="UP000447833"/>
    </source>
</evidence>
<dbReference type="RefSeq" id="WP_160921253.1">
    <property type="nucleotide sequence ID" value="NZ_WMEY01000009.1"/>
</dbReference>
<sequence length="65" mass="7384">MSELKSVLSNGLKKENRNPLLDHLLSDVLKKHGVSENQLNLSVEQKQKIKDIFATIQKQADQITK</sequence>
<gene>
    <name evidence="1" type="ORF">GLW07_20170</name>
</gene>